<dbReference type="GO" id="GO:0005737">
    <property type="term" value="C:cytoplasm"/>
    <property type="evidence" value="ECO:0007669"/>
    <property type="project" value="UniProtKB-SubCell"/>
</dbReference>
<evidence type="ECO:0000256" key="1">
    <source>
        <dbReference type="ARBA" id="ARBA00004496"/>
    </source>
</evidence>
<sequence>MIQKIKSPQINSIKWGKISTGDGHEYKDAKLFPGGSREWDWNETGTHHRPGIQPADVEELLQHGAEVVVLSRGFHERLQTSRKTENYLKERNIPYHVLETEAAVQKYNQLREEQPAGALIHSTC</sequence>
<dbReference type="FunFam" id="3.40.1230.10:FF:000001">
    <property type="entry name" value="Adipogenesis-associated, Mth938 domain-containing"/>
    <property type="match status" value="1"/>
</dbReference>
<dbReference type="OrthoDB" id="1493668at2"/>
<proteinExistence type="predicted"/>
<dbReference type="PANTHER" id="PTHR15811:SF5">
    <property type="entry name" value="MTH938 DOMAIN-CONTAINING PROTEIN"/>
    <property type="match status" value="1"/>
</dbReference>
<evidence type="ECO:0000313" key="4">
    <source>
        <dbReference type="Proteomes" id="UP000317593"/>
    </source>
</evidence>
<dbReference type="InterPro" id="IPR036748">
    <property type="entry name" value="MTH938-like_sf"/>
</dbReference>
<comment type="subcellular location">
    <subcellularLocation>
        <location evidence="1">Cytoplasm</location>
    </subcellularLocation>
</comment>
<keyword evidence="4" id="KW-1185">Reference proteome</keyword>
<dbReference type="PANTHER" id="PTHR15811">
    <property type="entry name" value="MTH938 DOMAIN-CONTAINING PROTEIN"/>
    <property type="match status" value="1"/>
</dbReference>
<name>A0A521B2E7_9BACT</name>
<organism evidence="3 4">
    <name type="scientific">Fodinibius sediminis</name>
    <dbReference type="NCBI Taxonomy" id="1214077"/>
    <lineage>
        <taxon>Bacteria</taxon>
        <taxon>Pseudomonadati</taxon>
        <taxon>Balneolota</taxon>
        <taxon>Balneolia</taxon>
        <taxon>Balneolales</taxon>
        <taxon>Balneolaceae</taxon>
        <taxon>Fodinibius</taxon>
    </lineage>
</organism>
<evidence type="ECO:0000256" key="2">
    <source>
        <dbReference type="ARBA" id="ARBA00022490"/>
    </source>
</evidence>
<dbReference type="RefSeq" id="WP_142713005.1">
    <property type="nucleotide sequence ID" value="NZ_FXTH01000002.1"/>
</dbReference>
<evidence type="ECO:0000313" key="3">
    <source>
        <dbReference type="EMBL" id="SMO41263.1"/>
    </source>
</evidence>
<dbReference type="Pfam" id="PF04430">
    <property type="entry name" value="DUF498"/>
    <property type="match status" value="1"/>
</dbReference>
<dbReference type="Gene3D" id="3.40.1230.10">
    <property type="entry name" value="MTH938-like"/>
    <property type="match status" value="1"/>
</dbReference>
<dbReference type="SUPFAM" id="SSF64076">
    <property type="entry name" value="MTH938-like"/>
    <property type="match status" value="1"/>
</dbReference>
<keyword evidence="2" id="KW-0963">Cytoplasm</keyword>
<dbReference type="InterPro" id="IPR007523">
    <property type="entry name" value="NDUFAF3/AAMDC"/>
</dbReference>
<gene>
    <name evidence="3" type="ORF">SAMN06265218_102120</name>
</gene>
<reference evidence="3 4" key="1">
    <citation type="submission" date="2017-05" db="EMBL/GenBank/DDBJ databases">
        <authorList>
            <person name="Varghese N."/>
            <person name="Submissions S."/>
        </authorList>
    </citation>
    <scope>NUCLEOTIDE SEQUENCE [LARGE SCALE GENOMIC DNA]</scope>
    <source>
        <strain evidence="3 4">DSM 21194</strain>
    </source>
</reference>
<dbReference type="Proteomes" id="UP000317593">
    <property type="component" value="Unassembled WGS sequence"/>
</dbReference>
<dbReference type="EMBL" id="FXTH01000002">
    <property type="protein sequence ID" value="SMO41263.1"/>
    <property type="molecule type" value="Genomic_DNA"/>
</dbReference>
<protein>
    <submittedName>
        <fullName evidence="3">Uncharacterized protein</fullName>
    </submittedName>
</protein>
<dbReference type="AlphaFoldDB" id="A0A521B2E7"/>
<accession>A0A521B2E7</accession>